<evidence type="ECO:0000259" key="1">
    <source>
        <dbReference type="Pfam" id="PF08984"/>
    </source>
</evidence>
<dbReference type="NCBIfam" id="TIGR03980">
    <property type="entry name" value="prismane_assoc"/>
    <property type="match status" value="1"/>
</dbReference>
<dbReference type="AlphaFoldDB" id="A0A1G2F5N1"/>
<sequence>MINDKITKNMTIDEVLKKYPQTAEIFLKYGFHCLGCAAATFETLEQGATAHGITAEELLEDLNKTIGA</sequence>
<organism evidence="2 3">
    <name type="scientific">Candidatus Portnoybacteria bacterium RBG_13_40_8</name>
    <dbReference type="NCBI Taxonomy" id="1801990"/>
    <lineage>
        <taxon>Bacteria</taxon>
        <taxon>Candidatus Portnoyibacteriota</taxon>
    </lineage>
</organism>
<dbReference type="PANTHER" id="PTHR39341:SF1">
    <property type="entry name" value="DUF1858 DOMAIN-CONTAINING PROTEIN"/>
    <property type="match status" value="1"/>
</dbReference>
<proteinExistence type="predicted"/>
<dbReference type="InterPro" id="IPR038062">
    <property type="entry name" value="ScdA-like_N_sf"/>
</dbReference>
<reference evidence="2 3" key="1">
    <citation type="journal article" date="2016" name="Nat. Commun.">
        <title>Thousands of microbial genomes shed light on interconnected biogeochemical processes in an aquifer system.</title>
        <authorList>
            <person name="Anantharaman K."/>
            <person name="Brown C.T."/>
            <person name="Hug L.A."/>
            <person name="Sharon I."/>
            <person name="Castelle C.J."/>
            <person name="Probst A.J."/>
            <person name="Thomas B.C."/>
            <person name="Singh A."/>
            <person name="Wilkins M.J."/>
            <person name="Karaoz U."/>
            <person name="Brodie E.L."/>
            <person name="Williams K.H."/>
            <person name="Hubbard S.S."/>
            <person name="Banfield J.F."/>
        </authorList>
    </citation>
    <scope>NUCLEOTIDE SEQUENCE [LARGE SCALE GENOMIC DNA]</scope>
</reference>
<evidence type="ECO:0000313" key="3">
    <source>
        <dbReference type="Proteomes" id="UP000177810"/>
    </source>
</evidence>
<dbReference type="InterPro" id="IPR023883">
    <property type="entry name" value="CHP03980_redox-disulphide"/>
</dbReference>
<name>A0A1G2F5N1_9BACT</name>
<gene>
    <name evidence="2" type="ORF">A2V69_00655</name>
</gene>
<feature type="domain" description="DUF1858" evidence="1">
    <location>
        <begin position="6"/>
        <end position="59"/>
    </location>
</feature>
<dbReference type="PANTHER" id="PTHR39341">
    <property type="entry name" value="BSL7085 PROTEIN"/>
    <property type="match status" value="1"/>
</dbReference>
<dbReference type="Gene3D" id="1.10.3910.10">
    <property type="entry name" value="SP0561-like"/>
    <property type="match status" value="1"/>
</dbReference>
<accession>A0A1G2F5N1</accession>
<dbReference type="SUPFAM" id="SSF140683">
    <property type="entry name" value="SP0561-like"/>
    <property type="match status" value="1"/>
</dbReference>
<evidence type="ECO:0000313" key="2">
    <source>
        <dbReference type="EMBL" id="OGZ32871.1"/>
    </source>
</evidence>
<dbReference type="InterPro" id="IPR015077">
    <property type="entry name" value="DUF1858"/>
</dbReference>
<dbReference type="Proteomes" id="UP000177810">
    <property type="component" value="Unassembled WGS sequence"/>
</dbReference>
<protein>
    <submittedName>
        <fullName evidence="2">Disulfide oxidoreductase</fullName>
    </submittedName>
</protein>
<dbReference type="EMBL" id="MHMT01000012">
    <property type="protein sequence ID" value="OGZ32871.1"/>
    <property type="molecule type" value="Genomic_DNA"/>
</dbReference>
<dbReference type="Pfam" id="PF08984">
    <property type="entry name" value="DUF1858"/>
    <property type="match status" value="1"/>
</dbReference>
<dbReference type="STRING" id="1801990.A2V69_00655"/>
<comment type="caution">
    <text evidence="2">The sequence shown here is derived from an EMBL/GenBank/DDBJ whole genome shotgun (WGS) entry which is preliminary data.</text>
</comment>